<proteinExistence type="predicted"/>
<protein>
    <recommendedName>
        <fullName evidence="3">CCHC-type domain-containing protein</fullName>
    </recommendedName>
</protein>
<comment type="caution">
    <text evidence="1">The sequence shown here is derived from an EMBL/GenBank/DDBJ whole genome shotgun (WGS) entry which is preliminary data.</text>
</comment>
<keyword evidence="2" id="KW-1185">Reference proteome</keyword>
<reference evidence="1 2" key="1">
    <citation type="journal article" date="2023" name="Plants (Basel)">
        <title>Bridging the Gap: Combining Genomics and Transcriptomics Approaches to Understand Stylosanthes scabra, an Orphan Legume from the Brazilian Caatinga.</title>
        <authorList>
            <person name="Ferreira-Neto J.R.C."/>
            <person name="da Silva M.D."/>
            <person name="Binneck E."/>
            <person name="de Melo N.F."/>
            <person name="da Silva R.H."/>
            <person name="de Melo A.L.T.M."/>
            <person name="Pandolfi V."/>
            <person name="Bustamante F.O."/>
            <person name="Brasileiro-Vidal A.C."/>
            <person name="Benko-Iseppon A.M."/>
        </authorList>
    </citation>
    <scope>NUCLEOTIDE SEQUENCE [LARGE SCALE GENOMIC DNA]</scope>
    <source>
        <tissue evidence="1">Leaves</tissue>
    </source>
</reference>
<organism evidence="1 2">
    <name type="scientific">Stylosanthes scabra</name>
    <dbReference type="NCBI Taxonomy" id="79078"/>
    <lineage>
        <taxon>Eukaryota</taxon>
        <taxon>Viridiplantae</taxon>
        <taxon>Streptophyta</taxon>
        <taxon>Embryophyta</taxon>
        <taxon>Tracheophyta</taxon>
        <taxon>Spermatophyta</taxon>
        <taxon>Magnoliopsida</taxon>
        <taxon>eudicotyledons</taxon>
        <taxon>Gunneridae</taxon>
        <taxon>Pentapetalae</taxon>
        <taxon>rosids</taxon>
        <taxon>fabids</taxon>
        <taxon>Fabales</taxon>
        <taxon>Fabaceae</taxon>
        <taxon>Papilionoideae</taxon>
        <taxon>50 kb inversion clade</taxon>
        <taxon>dalbergioids sensu lato</taxon>
        <taxon>Dalbergieae</taxon>
        <taxon>Pterocarpus clade</taxon>
        <taxon>Stylosanthes</taxon>
    </lineage>
</organism>
<name>A0ABU6YF71_9FABA</name>
<evidence type="ECO:0000313" key="2">
    <source>
        <dbReference type="Proteomes" id="UP001341840"/>
    </source>
</evidence>
<evidence type="ECO:0008006" key="3">
    <source>
        <dbReference type="Google" id="ProtNLM"/>
    </source>
</evidence>
<evidence type="ECO:0000313" key="1">
    <source>
        <dbReference type="EMBL" id="MED6207278.1"/>
    </source>
</evidence>
<sequence>MFDRRNEAFEVREMPEGTVFTVNIAAQAMRGPRICRLCGARGHSCSKCPQRGSSSGVGKDTYGLIIRMRWTRGRRYLIVQCRDRPSLYKRGFWLCHLLENWSGLQTVEHMCDLHLVRALDLLENAILNLVVANHATVWKSTTAMYITDVEYSVNMVGYADVENGVVMVVVLMLMVKTVAGEDSVTADTVDGIVAAVDIVDVDHIVDKQIVVENVHNLCFVLVESVPEDKHVLLLWRMLWCKWSRGPGPGLPLTSDNDFPKSTLLDGLSAIDQIAS</sequence>
<gene>
    <name evidence="1" type="ORF">PIB30_034279</name>
</gene>
<dbReference type="Proteomes" id="UP001341840">
    <property type="component" value="Unassembled WGS sequence"/>
</dbReference>
<dbReference type="EMBL" id="JASCZI010241814">
    <property type="protein sequence ID" value="MED6207278.1"/>
    <property type="molecule type" value="Genomic_DNA"/>
</dbReference>
<accession>A0ABU6YF71</accession>